<name>A0A388LU25_CHABU</name>
<sequence length="374" mass="39830">MTSTLNVGATLGAESYGVLSSFEKADQWPGTSRCFVSGRRYPTVGRGSTDMVGPGPCRRRLQGSLPECRRSAGFRSRSRPGAIIAASRLDRPAVAMGPVRTSSAAASAAASASASAAASAAAATCPLYSQSQRSTRELMGQGGGSRASVGDGRGIGRGRGRRGGWLRAIPVPISTCRPDQKSTEVPNGCRTTECKSGSGSNQRCGQVLSLGAIRSRFWGGGERWRRTIGRERRRWVGVLGGGGGGGEGEEGGVGRRVVVVGGGGGESARRRLCGNEEWQRSVLTRCKVQRREVPGYGDGDGEAKRVGRRKTTTEKQVMTTTQSKTTKKTRMGEEEEKGKNPERERTSKRERINPIGIIGSDERLAPFAQNLRER</sequence>
<feature type="compositionally biased region" description="Low complexity" evidence="1">
    <location>
        <begin position="314"/>
        <end position="324"/>
    </location>
</feature>
<gene>
    <name evidence="2" type="ORF">CBR_g40638</name>
</gene>
<dbReference type="EMBL" id="BFEA01000536">
    <property type="protein sequence ID" value="GBG85828.1"/>
    <property type="molecule type" value="Genomic_DNA"/>
</dbReference>
<evidence type="ECO:0000256" key="1">
    <source>
        <dbReference type="SAM" id="MobiDB-lite"/>
    </source>
</evidence>
<feature type="region of interest" description="Disordered" evidence="1">
    <location>
        <begin position="292"/>
        <end position="374"/>
    </location>
</feature>
<proteinExistence type="predicted"/>
<dbReference type="AlphaFoldDB" id="A0A388LU25"/>
<feature type="compositionally biased region" description="Basic and acidic residues" evidence="1">
    <location>
        <begin position="330"/>
        <end position="352"/>
    </location>
</feature>
<feature type="region of interest" description="Disordered" evidence="1">
    <location>
        <begin position="135"/>
        <end position="164"/>
    </location>
</feature>
<accession>A0A388LU25</accession>
<comment type="caution">
    <text evidence="2">The sequence shown here is derived from an EMBL/GenBank/DDBJ whole genome shotgun (WGS) entry which is preliminary data.</text>
</comment>
<protein>
    <submittedName>
        <fullName evidence="2">Uncharacterized protein</fullName>
    </submittedName>
</protein>
<dbReference type="Gramene" id="GBG85828">
    <property type="protein sequence ID" value="GBG85828"/>
    <property type="gene ID" value="CBR_g40638"/>
</dbReference>
<feature type="compositionally biased region" description="Gly residues" evidence="1">
    <location>
        <begin position="140"/>
        <end position="155"/>
    </location>
</feature>
<keyword evidence="3" id="KW-1185">Reference proteome</keyword>
<evidence type="ECO:0000313" key="2">
    <source>
        <dbReference type="EMBL" id="GBG85828.1"/>
    </source>
</evidence>
<dbReference type="Proteomes" id="UP000265515">
    <property type="component" value="Unassembled WGS sequence"/>
</dbReference>
<organism evidence="2 3">
    <name type="scientific">Chara braunii</name>
    <name type="common">Braun's stonewort</name>
    <dbReference type="NCBI Taxonomy" id="69332"/>
    <lineage>
        <taxon>Eukaryota</taxon>
        <taxon>Viridiplantae</taxon>
        <taxon>Streptophyta</taxon>
        <taxon>Charophyceae</taxon>
        <taxon>Charales</taxon>
        <taxon>Characeae</taxon>
        <taxon>Chara</taxon>
    </lineage>
</organism>
<feature type="region of interest" description="Disordered" evidence="1">
    <location>
        <begin position="177"/>
        <end position="196"/>
    </location>
</feature>
<reference evidence="2 3" key="1">
    <citation type="journal article" date="2018" name="Cell">
        <title>The Chara Genome: Secondary Complexity and Implications for Plant Terrestrialization.</title>
        <authorList>
            <person name="Nishiyama T."/>
            <person name="Sakayama H."/>
            <person name="Vries J.D."/>
            <person name="Buschmann H."/>
            <person name="Saint-Marcoux D."/>
            <person name="Ullrich K.K."/>
            <person name="Haas F.B."/>
            <person name="Vanderstraeten L."/>
            <person name="Becker D."/>
            <person name="Lang D."/>
            <person name="Vosolsobe S."/>
            <person name="Rombauts S."/>
            <person name="Wilhelmsson P.K.I."/>
            <person name="Janitza P."/>
            <person name="Kern R."/>
            <person name="Heyl A."/>
            <person name="Rumpler F."/>
            <person name="Villalobos L.I.A.C."/>
            <person name="Clay J.M."/>
            <person name="Skokan R."/>
            <person name="Toyoda A."/>
            <person name="Suzuki Y."/>
            <person name="Kagoshima H."/>
            <person name="Schijlen E."/>
            <person name="Tajeshwar N."/>
            <person name="Catarino B."/>
            <person name="Hetherington A.J."/>
            <person name="Saltykova A."/>
            <person name="Bonnot C."/>
            <person name="Breuninger H."/>
            <person name="Symeonidi A."/>
            <person name="Radhakrishnan G.V."/>
            <person name="Van Nieuwerburgh F."/>
            <person name="Deforce D."/>
            <person name="Chang C."/>
            <person name="Karol K.G."/>
            <person name="Hedrich R."/>
            <person name="Ulvskov P."/>
            <person name="Glockner G."/>
            <person name="Delwiche C.F."/>
            <person name="Petrasek J."/>
            <person name="Van de Peer Y."/>
            <person name="Friml J."/>
            <person name="Beilby M."/>
            <person name="Dolan L."/>
            <person name="Kohara Y."/>
            <person name="Sugano S."/>
            <person name="Fujiyama A."/>
            <person name="Delaux P.-M."/>
            <person name="Quint M."/>
            <person name="TheiBen G."/>
            <person name="Hagemann M."/>
            <person name="Harholt J."/>
            <person name="Dunand C."/>
            <person name="Zachgo S."/>
            <person name="Langdale J."/>
            <person name="Maumus F."/>
            <person name="Straeten D.V.D."/>
            <person name="Gould S.B."/>
            <person name="Rensing S.A."/>
        </authorList>
    </citation>
    <scope>NUCLEOTIDE SEQUENCE [LARGE SCALE GENOMIC DNA]</scope>
    <source>
        <strain evidence="2 3">S276</strain>
    </source>
</reference>
<evidence type="ECO:0000313" key="3">
    <source>
        <dbReference type="Proteomes" id="UP000265515"/>
    </source>
</evidence>